<reference evidence="2" key="1">
    <citation type="journal article" date="2018" name="Genome Biol.">
        <title>SKESA: strategic k-mer extension for scrupulous assemblies.</title>
        <authorList>
            <person name="Souvorov A."/>
            <person name="Agarwala R."/>
            <person name="Lipman D.J."/>
        </authorList>
    </citation>
    <scope>NUCLEOTIDE SEQUENCE</scope>
    <source>
        <strain evidence="2">13-0328</strain>
    </source>
</reference>
<accession>A0A3U2Q0A6</accession>
<proteinExistence type="predicted"/>
<name>A0A3U2Q0A6_SALET</name>
<dbReference type="GeneID" id="84237588"/>
<dbReference type="RefSeq" id="WP_000401881.1">
    <property type="nucleotide sequence ID" value="NZ_CP082338.1"/>
</dbReference>
<dbReference type="EMBL" id="AAKTOF010000041">
    <property type="protein sequence ID" value="ECV5689551.1"/>
    <property type="molecule type" value="Genomic_DNA"/>
</dbReference>
<reference evidence="2" key="2">
    <citation type="submission" date="2018-07" db="EMBL/GenBank/DDBJ databases">
        <authorList>
            <consortium name="NCBI Pathogen Detection Project"/>
        </authorList>
    </citation>
    <scope>NUCLEOTIDE SEQUENCE</scope>
    <source>
        <strain evidence="2">13-0328</strain>
    </source>
</reference>
<evidence type="ECO:0000313" key="1">
    <source>
        <dbReference type="EMBL" id="ECV5689551.1"/>
    </source>
</evidence>
<reference evidence="1" key="3">
    <citation type="submission" date="2019-09" db="EMBL/GenBank/DDBJ databases">
        <authorList>
            <person name="Ashton P.M."/>
            <person name="Dallman T."/>
            <person name="Nair S."/>
            <person name="De Pinna E."/>
            <person name="Peters T."/>
            <person name="Grant K."/>
        </authorList>
    </citation>
    <scope>NUCLEOTIDE SEQUENCE</scope>
    <source>
        <strain evidence="1">800630</strain>
    </source>
</reference>
<dbReference type="EMBL" id="DAAMJF010000004">
    <property type="protein sequence ID" value="HAC6882415.1"/>
    <property type="molecule type" value="Genomic_DNA"/>
</dbReference>
<dbReference type="AlphaFoldDB" id="A0A3U2Q0A6"/>
<organism evidence="2">
    <name type="scientific">Salmonella enterica I</name>
    <dbReference type="NCBI Taxonomy" id="59201"/>
    <lineage>
        <taxon>Bacteria</taxon>
        <taxon>Pseudomonadati</taxon>
        <taxon>Pseudomonadota</taxon>
        <taxon>Gammaproteobacteria</taxon>
        <taxon>Enterobacterales</taxon>
        <taxon>Enterobacteriaceae</taxon>
        <taxon>Salmonella</taxon>
    </lineage>
</organism>
<sequence>MEIDVRKVATYSSNGGWREVTVKEDNTTIKFDLNTYGEIKEFCHHLLDTAFAEMEMDEIIAYLTENSYSDEIIERYEEEKSEAA</sequence>
<evidence type="ECO:0000313" key="2">
    <source>
        <dbReference type="EMBL" id="HAC6882415.1"/>
    </source>
</evidence>
<protein>
    <submittedName>
        <fullName evidence="2">Uncharacterized protein</fullName>
    </submittedName>
</protein>
<gene>
    <name evidence="1" type="ORF">F2K19_23555</name>
    <name evidence="2" type="ORF">G0D71_03325</name>
</gene>
<comment type="caution">
    <text evidence="2">The sequence shown here is derived from an EMBL/GenBank/DDBJ whole genome shotgun (WGS) entry which is preliminary data.</text>
</comment>